<dbReference type="InterPro" id="IPR019080">
    <property type="entry name" value="YqaJ_viral_recombinase"/>
</dbReference>
<evidence type="ECO:0000256" key="1">
    <source>
        <dbReference type="SAM" id="MobiDB-lite"/>
    </source>
</evidence>
<dbReference type="SUPFAM" id="SSF52980">
    <property type="entry name" value="Restriction endonuclease-like"/>
    <property type="match status" value="1"/>
</dbReference>
<name>A0A161XCX0_9NOCA</name>
<dbReference type="InterPro" id="IPR011335">
    <property type="entry name" value="Restrct_endonuc-II-like"/>
</dbReference>
<gene>
    <name evidence="3" type="ORF">AWN90_42155</name>
</gene>
<feature type="region of interest" description="Disordered" evidence="1">
    <location>
        <begin position="294"/>
        <end position="317"/>
    </location>
</feature>
<dbReference type="InterPro" id="IPR011604">
    <property type="entry name" value="PDDEXK-like_dom_sf"/>
</dbReference>
<dbReference type="AlphaFoldDB" id="A0A161XCX0"/>
<dbReference type="Pfam" id="PF09588">
    <property type="entry name" value="YqaJ"/>
    <property type="match status" value="1"/>
</dbReference>
<dbReference type="STRING" id="455432.AWN90_42155"/>
<accession>A0A161XCX0</accession>
<dbReference type="Proteomes" id="UP000076512">
    <property type="component" value="Unassembled WGS sequence"/>
</dbReference>
<feature type="domain" description="YqaJ viral recombinase" evidence="2">
    <location>
        <begin position="25"/>
        <end position="163"/>
    </location>
</feature>
<evidence type="ECO:0000259" key="2">
    <source>
        <dbReference type="Pfam" id="PF09588"/>
    </source>
</evidence>
<reference evidence="3 4" key="1">
    <citation type="submission" date="2016-04" db="EMBL/GenBank/DDBJ databases">
        <authorList>
            <person name="Evans L.H."/>
            <person name="Alamgir A."/>
            <person name="Owens N."/>
            <person name="Weber N.D."/>
            <person name="Virtaneva K."/>
            <person name="Barbian K."/>
            <person name="Babar A."/>
            <person name="Rosenke K."/>
        </authorList>
    </citation>
    <scope>NUCLEOTIDE SEQUENCE [LARGE SCALE GENOMIC DNA]</scope>
    <source>
        <strain evidence="3 4">IFM 0406</strain>
    </source>
</reference>
<dbReference type="NCBIfam" id="TIGR03033">
    <property type="entry name" value="phage_rel_nuc"/>
    <property type="match status" value="1"/>
</dbReference>
<organism evidence="3 4">
    <name type="scientific">Nocardia terpenica</name>
    <dbReference type="NCBI Taxonomy" id="455432"/>
    <lineage>
        <taxon>Bacteria</taxon>
        <taxon>Bacillati</taxon>
        <taxon>Actinomycetota</taxon>
        <taxon>Actinomycetes</taxon>
        <taxon>Mycobacteriales</taxon>
        <taxon>Nocardiaceae</taxon>
        <taxon>Nocardia</taxon>
    </lineage>
</organism>
<comment type="caution">
    <text evidence="3">The sequence shown here is derived from an EMBL/GenBank/DDBJ whole genome shotgun (WGS) entry which is preliminary data.</text>
</comment>
<dbReference type="EMBL" id="LWGR01000013">
    <property type="protein sequence ID" value="KZM71118.1"/>
    <property type="molecule type" value="Genomic_DNA"/>
</dbReference>
<keyword evidence="4" id="KW-1185">Reference proteome</keyword>
<proteinExistence type="predicted"/>
<dbReference type="Gene3D" id="3.90.320.10">
    <property type="match status" value="1"/>
</dbReference>
<dbReference type="OrthoDB" id="3197230at2"/>
<evidence type="ECO:0000313" key="3">
    <source>
        <dbReference type="EMBL" id="KZM71118.1"/>
    </source>
</evidence>
<protein>
    <recommendedName>
        <fullName evidence="2">YqaJ viral recombinase domain-containing protein</fullName>
    </recommendedName>
</protein>
<evidence type="ECO:0000313" key="4">
    <source>
        <dbReference type="Proteomes" id="UP000076512"/>
    </source>
</evidence>
<sequence>MGDLVTPAVNGQAEIVGEFISGSPEWHAARANGIGGSEISAVVGLSPWEGRFGLWHRKKDHLATVAETAPMKWGTLLEPVIAAEYIANHIDRGQRATTGATYRHHQRRWQLANPDLLIWSGDELVDGVEIKAPGPDYSEKWGRDGSDNIPIYYRCQIAWYCDVLGLESMALRALIGGNDARSYRIRPSRGDLEFLRSEGEQFWTQFQNDIPPNLDGHLATYQAVRELHPDIDRSVIVDAPASLADRWWEVQAKREAADAEYMEVRTQIADLIGMGWKARCGDQNLAYRVRPANGGDPYLKSAPRPGTTPTSITKAAA</sequence>
<feature type="compositionally biased region" description="Polar residues" evidence="1">
    <location>
        <begin position="307"/>
        <end position="317"/>
    </location>
</feature>
<dbReference type="InterPro" id="IPR017482">
    <property type="entry name" value="Lambda-type_endonuclease"/>
</dbReference>